<dbReference type="Proteomes" id="UP000241960">
    <property type="component" value="Unassembled WGS sequence"/>
</dbReference>
<proteinExistence type="predicted"/>
<evidence type="ECO:0000313" key="7">
    <source>
        <dbReference type="EMBL" id="PTI77682.1"/>
    </source>
</evidence>
<dbReference type="GO" id="GO:0033228">
    <property type="term" value="P:cysteine export across plasma membrane"/>
    <property type="evidence" value="ECO:0007669"/>
    <property type="project" value="TreeGrafter"/>
</dbReference>
<keyword evidence="2" id="KW-1003">Cell membrane</keyword>
<feature type="transmembrane region" description="Helical" evidence="6">
    <location>
        <begin position="171"/>
        <end position="190"/>
    </location>
</feature>
<comment type="caution">
    <text evidence="7">The sequence shown here is derived from an EMBL/GenBank/DDBJ whole genome shotgun (WGS) entry which is preliminary data.</text>
</comment>
<feature type="transmembrane region" description="Helical" evidence="6">
    <location>
        <begin position="38"/>
        <end position="61"/>
    </location>
</feature>
<dbReference type="AlphaFoldDB" id="A0A9Q6MWH1"/>
<evidence type="ECO:0000256" key="5">
    <source>
        <dbReference type="ARBA" id="ARBA00023136"/>
    </source>
</evidence>
<dbReference type="PANTHER" id="PTHR30086">
    <property type="entry name" value="ARGININE EXPORTER PROTEIN ARGO"/>
    <property type="match status" value="1"/>
</dbReference>
<evidence type="ECO:0000256" key="2">
    <source>
        <dbReference type="ARBA" id="ARBA00022475"/>
    </source>
</evidence>
<dbReference type="EMBL" id="PZFQ01000001">
    <property type="protein sequence ID" value="PTI77682.1"/>
    <property type="molecule type" value="Genomic_DNA"/>
</dbReference>
<evidence type="ECO:0000256" key="3">
    <source>
        <dbReference type="ARBA" id="ARBA00022692"/>
    </source>
</evidence>
<feature type="transmembrane region" description="Helical" evidence="6">
    <location>
        <begin position="67"/>
        <end position="87"/>
    </location>
</feature>
<evidence type="ECO:0000256" key="1">
    <source>
        <dbReference type="ARBA" id="ARBA00004651"/>
    </source>
</evidence>
<evidence type="ECO:0000256" key="6">
    <source>
        <dbReference type="SAM" id="Phobius"/>
    </source>
</evidence>
<dbReference type="PANTHER" id="PTHR30086:SF20">
    <property type="entry name" value="ARGININE EXPORTER PROTEIN ARGO-RELATED"/>
    <property type="match status" value="1"/>
</dbReference>
<feature type="transmembrane region" description="Helical" evidence="6">
    <location>
        <begin position="107"/>
        <end position="128"/>
    </location>
</feature>
<dbReference type="InterPro" id="IPR001123">
    <property type="entry name" value="LeuE-type"/>
</dbReference>
<dbReference type="Pfam" id="PF01810">
    <property type="entry name" value="LysE"/>
    <property type="match status" value="1"/>
</dbReference>
<sequence length="191" mass="21719">MFISFIIYTLFMSYTPGPNNLLALDGALRLGVRGTLRFLIGIGLGFLSLSLICLLFSTYVASYFDKFITIIKIIGFIYLLYLAYSVFTHKQSDTHNHNCYRLRDGLYLQYMNPKTIVYVITAIITYITSQTTGIFISISYTLIIALIGVSGAITWALMGLCFKKWILKYNLFYKISMASCLVILACMMIFE</sequence>
<keyword evidence="5 6" id="KW-0472">Membrane</keyword>
<reference evidence="7 8" key="1">
    <citation type="journal article" date="2016" name="Front. Microbiol.">
        <title>Comprehensive Phylogenetic Analysis of Bovine Non-aureus Staphylococci Species Based on Whole-Genome Sequencing.</title>
        <authorList>
            <person name="Naushad S."/>
            <person name="Barkema H.W."/>
            <person name="Luby C."/>
            <person name="Condas L.A."/>
            <person name="Nobrega D.B."/>
            <person name="Carson D.A."/>
            <person name="De Buck J."/>
        </authorList>
    </citation>
    <scope>NUCLEOTIDE SEQUENCE [LARGE SCALE GENOMIC DNA]</scope>
    <source>
        <strain evidence="7 8">SNUC 1231</strain>
    </source>
</reference>
<dbReference type="RefSeq" id="WP_073505376.1">
    <property type="nucleotide sequence ID" value="NZ_CP018199.1"/>
</dbReference>
<evidence type="ECO:0000256" key="4">
    <source>
        <dbReference type="ARBA" id="ARBA00022989"/>
    </source>
</evidence>
<evidence type="ECO:0000313" key="8">
    <source>
        <dbReference type="Proteomes" id="UP000241960"/>
    </source>
</evidence>
<feature type="transmembrane region" description="Helical" evidence="6">
    <location>
        <begin position="134"/>
        <end position="159"/>
    </location>
</feature>
<dbReference type="GO" id="GO:0015171">
    <property type="term" value="F:amino acid transmembrane transporter activity"/>
    <property type="evidence" value="ECO:0007669"/>
    <property type="project" value="TreeGrafter"/>
</dbReference>
<accession>A0A9Q6MWH1</accession>
<dbReference type="GO" id="GO:0005886">
    <property type="term" value="C:plasma membrane"/>
    <property type="evidence" value="ECO:0007669"/>
    <property type="project" value="UniProtKB-SubCell"/>
</dbReference>
<gene>
    <name evidence="7" type="ORF">BU058_00295</name>
</gene>
<comment type="subcellular location">
    <subcellularLocation>
        <location evidence="1">Cell membrane</location>
        <topology evidence="1">Multi-pass membrane protein</topology>
    </subcellularLocation>
</comment>
<organism evidence="7 8">
    <name type="scientific">Staphylococcus succinus</name>
    <dbReference type="NCBI Taxonomy" id="61015"/>
    <lineage>
        <taxon>Bacteria</taxon>
        <taxon>Bacillati</taxon>
        <taxon>Bacillota</taxon>
        <taxon>Bacilli</taxon>
        <taxon>Bacillales</taxon>
        <taxon>Staphylococcaceae</taxon>
        <taxon>Staphylococcus</taxon>
    </lineage>
</organism>
<keyword evidence="3 6" id="KW-0812">Transmembrane</keyword>
<keyword evidence="4 6" id="KW-1133">Transmembrane helix</keyword>
<name>A0A9Q6MWH1_9STAP</name>
<protein>
    <submittedName>
        <fullName evidence="7">Transporter</fullName>
    </submittedName>
</protein>